<dbReference type="AlphaFoldDB" id="A0A8K0CH05"/>
<reference evidence="2" key="1">
    <citation type="submission" date="2019-08" db="EMBL/GenBank/DDBJ databases">
        <title>The genome of the North American firefly Photinus pyralis.</title>
        <authorList>
            <consortium name="Photinus pyralis genome working group"/>
            <person name="Fallon T.R."/>
            <person name="Sander Lower S.E."/>
            <person name="Weng J.-K."/>
        </authorList>
    </citation>
    <scope>NUCLEOTIDE SEQUENCE</scope>
    <source>
        <strain evidence="2">TRF0915ILg1</strain>
        <tissue evidence="2">Whole body</tissue>
    </source>
</reference>
<name>A0A8K0CH05_IGNLU</name>
<dbReference type="InterPro" id="IPR010512">
    <property type="entry name" value="DUF1091"/>
</dbReference>
<accession>A0A8K0CH05</accession>
<comment type="caution">
    <text evidence="2">The sequence shown here is derived from an EMBL/GenBank/DDBJ whole genome shotgun (WGS) entry which is preliminary data.</text>
</comment>
<evidence type="ECO:0000313" key="3">
    <source>
        <dbReference type="Proteomes" id="UP000801492"/>
    </source>
</evidence>
<evidence type="ECO:0000256" key="1">
    <source>
        <dbReference type="SAM" id="SignalP"/>
    </source>
</evidence>
<dbReference type="OrthoDB" id="7925769at2759"/>
<feature type="chain" id="PRO_5035439686" evidence="1">
    <location>
        <begin position="19"/>
        <end position="142"/>
    </location>
</feature>
<organism evidence="2 3">
    <name type="scientific">Ignelater luminosus</name>
    <name type="common">Cucubano</name>
    <name type="synonym">Pyrophorus luminosus</name>
    <dbReference type="NCBI Taxonomy" id="2038154"/>
    <lineage>
        <taxon>Eukaryota</taxon>
        <taxon>Metazoa</taxon>
        <taxon>Ecdysozoa</taxon>
        <taxon>Arthropoda</taxon>
        <taxon>Hexapoda</taxon>
        <taxon>Insecta</taxon>
        <taxon>Pterygota</taxon>
        <taxon>Neoptera</taxon>
        <taxon>Endopterygota</taxon>
        <taxon>Coleoptera</taxon>
        <taxon>Polyphaga</taxon>
        <taxon>Elateriformia</taxon>
        <taxon>Elateroidea</taxon>
        <taxon>Elateridae</taxon>
        <taxon>Agrypninae</taxon>
        <taxon>Pyrophorini</taxon>
        <taxon>Ignelater</taxon>
    </lineage>
</organism>
<keyword evidence="3" id="KW-1185">Reference proteome</keyword>
<feature type="signal peptide" evidence="1">
    <location>
        <begin position="1"/>
        <end position="18"/>
    </location>
</feature>
<dbReference type="Pfam" id="PF06477">
    <property type="entry name" value="DUF1091"/>
    <property type="match status" value="1"/>
</dbReference>
<evidence type="ECO:0000313" key="2">
    <source>
        <dbReference type="EMBL" id="KAF2885077.1"/>
    </source>
</evidence>
<protein>
    <submittedName>
        <fullName evidence="2">Uncharacterized protein</fullName>
    </submittedName>
</protein>
<proteinExistence type="predicted"/>
<dbReference type="Proteomes" id="UP000801492">
    <property type="component" value="Unassembled WGS sequence"/>
</dbReference>
<dbReference type="EMBL" id="VTPC01090039">
    <property type="protein sequence ID" value="KAF2885077.1"/>
    <property type="molecule type" value="Genomic_DNA"/>
</dbReference>
<sequence>MIILKFLVVCMGVLCTSASGPHTPNNGKHSGDLLSKVVFQSHRFASNEYRLFPIRLQLNACAAIKADAGGIGSITHCGNFTGCPFVKEKTMHICHWQPDPAHLPPFIPDGQYMIELQGLFGSEEMYIARAYATVYRPIVDYK</sequence>
<keyword evidence="1" id="KW-0732">Signal</keyword>
<gene>
    <name evidence="2" type="ORF">ILUMI_21080</name>
</gene>